<proteinExistence type="inferred from homology"/>
<dbReference type="Pfam" id="PF02687">
    <property type="entry name" value="FtsX"/>
    <property type="match status" value="2"/>
</dbReference>
<evidence type="ECO:0000256" key="4">
    <source>
        <dbReference type="ARBA" id="ARBA00022989"/>
    </source>
</evidence>
<feature type="transmembrane region" description="Helical" evidence="7">
    <location>
        <begin position="350"/>
        <end position="373"/>
    </location>
</feature>
<organism evidence="10">
    <name type="scientific">uncultured Acidimicrobiales bacterium</name>
    <dbReference type="NCBI Taxonomy" id="310071"/>
    <lineage>
        <taxon>Bacteria</taxon>
        <taxon>Bacillati</taxon>
        <taxon>Actinomycetota</taxon>
        <taxon>Acidimicrobiia</taxon>
        <taxon>Acidimicrobiales</taxon>
        <taxon>environmental samples</taxon>
    </lineage>
</organism>
<evidence type="ECO:0000256" key="5">
    <source>
        <dbReference type="ARBA" id="ARBA00023136"/>
    </source>
</evidence>
<dbReference type="InterPro" id="IPR050250">
    <property type="entry name" value="Macrolide_Exporter_MacB"/>
</dbReference>
<dbReference type="PANTHER" id="PTHR30572">
    <property type="entry name" value="MEMBRANE COMPONENT OF TRANSPORTER-RELATED"/>
    <property type="match status" value="1"/>
</dbReference>
<feature type="transmembrane region" description="Helical" evidence="7">
    <location>
        <begin position="766"/>
        <end position="788"/>
    </location>
</feature>
<keyword evidence="3 7" id="KW-0812">Transmembrane</keyword>
<keyword evidence="4 7" id="KW-1133">Transmembrane helix</keyword>
<feature type="transmembrane region" description="Helical" evidence="7">
    <location>
        <begin position="428"/>
        <end position="450"/>
    </location>
</feature>
<keyword evidence="2" id="KW-1003">Cell membrane</keyword>
<evidence type="ECO:0000256" key="7">
    <source>
        <dbReference type="SAM" id="Phobius"/>
    </source>
</evidence>
<evidence type="ECO:0000313" key="10">
    <source>
        <dbReference type="EMBL" id="CAA9266574.1"/>
    </source>
</evidence>
<feature type="transmembrane region" description="Helical" evidence="7">
    <location>
        <begin position="402"/>
        <end position="422"/>
    </location>
</feature>
<sequence>MTRLLRGALAQGVRLFGTALAVALAVTLVSGTFILTDTIDSAFHQASADTGGSSDVVIRSTALFAAQANSLPEREPVPESLVAKIAAIPGVKAAWAAVQGYAELVDKQGQAIAAKGLPTVGSAVTPDVTLTAGRAPGPGEVAIDVETARRAGLVLGDKIKVLFSGSTQEFTIGGLLDAAGDVVASTKAIFDQVTAQRVLGVEGQVDAIPVEAEAGVSPDALRSRINAVLPDQYEAVTTAQVAQESAESWTQAVAFLPTALLLFAAVALLVGAFIICNTFSILVAQRARELALLRSLGASRAQLTASVLCEAVAVGLVGSVAGVLAGFGAARGLLALFGRMGFELPAASAVFLPRTAVVGVVAGVAVTVLAALAPARRATLISPVGALRGADGGRATSTSRRLALGSAAGLAGLATLLTGVLSGGDKPLVAVGLGAVGILVGLAALTPLVATPAAHFLGAPLVRLFGEPAFLGRENAMRSPRRTASTAAALMIGIGLVGVVAILAASVKASASRTVDDSLRADFVLTPAGLGGAVSGVPPVVIDRVRESPAVATVSEIRGGQWGLDGRNQTLLAVDPATVTAMHEIDDGSAAAVRRLDDKGVLVRDTVAERYGWRIGDPVPMTFAKTGTRKMLLQGTFSTTAVRTDYVITLGAYRANFAQQFSLEVDVALAPGVTAVQGRAEIERALADYPVVKVMDHSQVVAAQEEKVNRLLVPVTALLALSVIIALLGIANTLALSIHERTREVGLLRALGMARRQLRSMIRSEAAIIGGLGAMLGTVVALFFGWALVASMRHLGVTELVFPVAQLAGLAALATVAGMLAGILPARKAASLAVLQAISTDR</sequence>
<dbReference type="InterPro" id="IPR003838">
    <property type="entry name" value="ABC3_permease_C"/>
</dbReference>
<name>A0A6J4J1I4_9ACTN</name>
<dbReference type="PANTHER" id="PTHR30572:SF4">
    <property type="entry name" value="ABC TRANSPORTER PERMEASE YTRF"/>
    <property type="match status" value="1"/>
</dbReference>
<comment type="subcellular location">
    <subcellularLocation>
        <location evidence="1">Cell membrane</location>
        <topology evidence="1">Multi-pass membrane protein</topology>
    </subcellularLocation>
</comment>
<dbReference type="Pfam" id="PF12704">
    <property type="entry name" value="MacB_PCD"/>
    <property type="match status" value="2"/>
</dbReference>
<dbReference type="EMBL" id="CADCTB010000188">
    <property type="protein sequence ID" value="CAA9266574.1"/>
    <property type="molecule type" value="Genomic_DNA"/>
</dbReference>
<protein>
    <submittedName>
        <fullName evidence="10">ABC transporter, fused permease protein</fullName>
    </submittedName>
</protein>
<dbReference type="GO" id="GO:0005886">
    <property type="term" value="C:plasma membrane"/>
    <property type="evidence" value="ECO:0007669"/>
    <property type="project" value="UniProtKB-SubCell"/>
</dbReference>
<accession>A0A6J4J1I4</accession>
<feature type="domain" description="MacB-like periplasmic core" evidence="9">
    <location>
        <begin position="16"/>
        <end position="227"/>
    </location>
</feature>
<feature type="domain" description="MacB-like periplasmic core" evidence="9">
    <location>
        <begin position="483"/>
        <end position="684"/>
    </location>
</feature>
<keyword evidence="5 7" id="KW-0472">Membrane</keyword>
<reference evidence="10" key="1">
    <citation type="submission" date="2020-02" db="EMBL/GenBank/DDBJ databases">
        <authorList>
            <person name="Meier V. D."/>
        </authorList>
    </citation>
    <scope>NUCLEOTIDE SEQUENCE</scope>
    <source>
        <strain evidence="10">AVDCRST_MAG10</strain>
    </source>
</reference>
<feature type="transmembrane region" description="Helical" evidence="7">
    <location>
        <begin position="260"/>
        <end position="284"/>
    </location>
</feature>
<comment type="similarity">
    <text evidence="6">Belongs to the ABC-4 integral membrane protein family.</text>
</comment>
<feature type="transmembrane region" description="Helical" evidence="7">
    <location>
        <begin position="487"/>
        <end position="507"/>
    </location>
</feature>
<feature type="transmembrane region" description="Helical" evidence="7">
    <location>
        <begin position="711"/>
        <end position="734"/>
    </location>
</feature>
<evidence type="ECO:0000256" key="6">
    <source>
        <dbReference type="ARBA" id="ARBA00038076"/>
    </source>
</evidence>
<gene>
    <name evidence="10" type="ORF">AVDCRST_MAG10-3037</name>
</gene>
<feature type="domain" description="ABC3 transporter permease C-terminal" evidence="8">
    <location>
        <begin position="262"/>
        <end position="381"/>
    </location>
</feature>
<evidence type="ECO:0000259" key="8">
    <source>
        <dbReference type="Pfam" id="PF02687"/>
    </source>
</evidence>
<evidence type="ECO:0000256" key="1">
    <source>
        <dbReference type="ARBA" id="ARBA00004651"/>
    </source>
</evidence>
<evidence type="ECO:0000256" key="3">
    <source>
        <dbReference type="ARBA" id="ARBA00022692"/>
    </source>
</evidence>
<feature type="domain" description="ABC3 transporter permease C-terminal" evidence="8">
    <location>
        <begin position="718"/>
        <end position="832"/>
    </location>
</feature>
<evidence type="ECO:0000256" key="2">
    <source>
        <dbReference type="ARBA" id="ARBA00022475"/>
    </source>
</evidence>
<evidence type="ECO:0000259" key="9">
    <source>
        <dbReference type="Pfam" id="PF12704"/>
    </source>
</evidence>
<dbReference type="GO" id="GO:0022857">
    <property type="term" value="F:transmembrane transporter activity"/>
    <property type="evidence" value="ECO:0007669"/>
    <property type="project" value="TreeGrafter"/>
</dbReference>
<dbReference type="InterPro" id="IPR025857">
    <property type="entry name" value="MacB_PCD"/>
</dbReference>
<dbReference type="AlphaFoldDB" id="A0A6J4J1I4"/>
<feature type="transmembrane region" description="Helical" evidence="7">
    <location>
        <begin position="305"/>
        <end position="330"/>
    </location>
</feature>
<feature type="transmembrane region" description="Helical" evidence="7">
    <location>
        <begin position="800"/>
        <end position="824"/>
    </location>
</feature>